<dbReference type="InterPro" id="IPR027417">
    <property type="entry name" value="P-loop_NTPase"/>
</dbReference>
<organism evidence="2 3">
    <name type="scientific">Arthrobacter sedimenti</name>
    <dbReference type="NCBI Taxonomy" id="2694931"/>
    <lineage>
        <taxon>Bacteria</taxon>
        <taxon>Bacillati</taxon>
        <taxon>Actinomycetota</taxon>
        <taxon>Actinomycetes</taxon>
        <taxon>Micrococcales</taxon>
        <taxon>Micrococcaceae</taxon>
        <taxon>Arthrobacter</taxon>
    </lineage>
</organism>
<reference evidence="3" key="1">
    <citation type="journal article" date="2019" name="Int. J. Syst. Evol. Microbiol.">
        <title>The Global Catalogue of Microorganisms (GCM) 10K type strain sequencing project: providing services to taxonomists for standard genome sequencing and annotation.</title>
        <authorList>
            <consortium name="The Broad Institute Genomics Platform"/>
            <consortium name="The Broad Institute Genome Sequencing Center for Infectious Disease"/>
            <person name="Wu L."/>
            <person name="Ma J."/>
        </authorList>
    </citation>
    <scope>NUCLEOTIDE SEQUENCE [LARGE SCALE GENOMIC DNA]</scope>
    <source>
        <strain evidence="3">PJ61</strain>
    </source>
</reference>
<evidence type="ECO:0000259" key="1">
    <source>
        <dbReference type="Pfam" id="PF13614"/>
    </source>
</evidence>
<accession>A0ABV8WQW5</accession>
<gene>
    <name evidence="2" type="ORF">ACFO0G_19480</name>
</gene>
<protein>
    <submittedName>
        <fullName evidence="2">ParA family protein</fullName>
    </submittedName>
</protein>
<keyword evidence="3" id="KW-1185">Reference proteome</keyword>
<dbReference type="InterPro" id="IPR050678">
    <property type="entry name" value="DNA_Partitioning_ATPase"/>
</dbReference>
<dbReference type="Gene3D" id="3.40.50.300">
    <property type="entry name" value="P-loop containing nucleotide triphosphate hydrolases"/>
    <property type="match status" value="1"/>
</dbReference>
<dbReference type="PANTHER" id="PTHR13696:SF52">
    <property type="entry name" value="PARA FAMILY PROTEIN CT_582"/>
    <property type="match status" value="1"/>
</dbReference>
<dbReference type="RefSeq" id="WP_376979692.1">
    <property type="nucleotide sequence ID" value="NZ_JBHSDQ010000013.1"/>
</dbReference>
<dbReference type="SUPFAM" id="SSF52540">
    <property type="entry name" value="P-loop containing nucleoside triphosphate hydrolases"/>
    <property type="match status" value="1"/>
</dbReference>
<sequence>MAATIYALINQKGGVGKTTETYNLTRALVASGKRVLAIDADPQGNLSGILSADSVEADQLTFADVLLGEKVHDVEVDGIWEGLVVLPGNSNTTKAIQQLHTEHGREYRLKEALTDSLDRYDIVLIDCAPSLELHTINALAAAHRALVICQPGKFSLDGLSQLQLSFDSVSRYYNPLLTVAGVIVNGNRNTLTHRAWIGDLAEASPWRVFEPYVPYWSVIQDAMEAGLGLDEWPGDDKARQAYEIYARHLAHLDEIELRPHLEKMFPKHDYSTLES</sequence>
<dbReference type="InterPro" id="IPR025669">
    <property type="entry name" value="AAA_dom"/>
</dbReference>
<proteinExistence type="predicted"/>
<dbReference type="PANTHER" id="PTHR13696">
    <property type="entry name" value="P-LOOP CONTAINING NUCLEOSIDE TRIPHOSPHATE HYDROLASE"/>
    <property type="match status" value="1"/>
</dbReference>
<comment type="caution">
    <text evidence="2">The sequence shown here is derived from an EMBL/GenBank/DDBJ whole genome shotgun (WGS) entry which is preliminary data.</text>
</comment>
<dbReference type="EMBL" id="JBHSDQ010000013">
    <property type="protein sequence ID" value="MFC4398281.1"/>
    <property type="molecule type" value="Genomic_DNA"/>
</dbReference>
<dbReference type="Pfam" id="PF13614">
    <property type="entry name" value="AAA_31"/>
    <property type="match status" value="1"/>
</dbReference>
<evidence type="ECO:0000313" key="3">
    <source>
        <dbReference type="Proteomes" id="UP001595778"/>
    </source>
</evidence>
<evidence type="ECO:0000313" key="2">
    <source>
        <dbReference type="EMBL" id="MFC4398281.1"/>
    </source>
</evidence>
<name>A0ABV8WQW5_9MICC</name>
<dbReference type="Proteomes" id="UP001595778">
    <property type="component" value="Unassembled WGS sequence"/>
</dbReference>
<dbReference type="CDD" id="cd02042">
    <property type="entry name" value="ParAB_family"/>
    <property type="match status" value="1"/>
</dbReference>
<feature type="domain" description="AAA" evidence="1">
    <location>
        <begin position="4"/>
        <end position="178"/>
    </location>
</feature>